<proteinExistence type="predicted"/>
<sequence>RRVGLRRSLPGPRPRRRPPARPRPQAGVRCLAVDREGRRALGGTGHREQL</sequence>
<gene>
    <name evidence="2" type="ORF">AVDCRST_MAG01-01-4239</name>
</gene>
<dbReference type="EMBL" id="CADCUW010000549">
    <property type="protein sequence ID" value="CAA9447581.1"/>
    <property type="molecule type" value="Genomic_DNA"/>
</dbReference>
<feature type="region of interest" description="Disordered" evidence="1">
    <location>
        <begin position="1"/>
        <end position="50"/>
    </location>
</feature>
<name>A0A6J4QKP0_9ACTN</name>
<evidence type="ECO:0000313" key="2">
    <source>
        <dbReference type="EMBL" id="CAA9447581.1"/>
    </source>
</evidence>
<accession>A0A6J4QKP0</accession>
<feature type="compositionally biased region" description="Low complexity" evidence="1">
    <location>
        <begin position="1"/>
        <end position="10"/>
    </location>
</feature>
<feature type="compositionally biased region" description="Basic and acidic residues" evidence="1">
    <location>
        <begin position="32"/>
        <end position="50"/>
    </location>
</feature>
<protein>
    <submittedName>
        <fullName evidence="2">Uncharacterized protein</fullName>
    </submittedName>
</protein>
<feature type="non-terminal residue" evidence="2">
    <location>
        <position position="50"/>
    </location>
</feature>
<dbReference type="AlphaFoldDB" id="A0A6J4QKP0"/>
<organism evidence="2">
    <name type="scientific">uncultured Rubrobacteraceae bacterium</name>
    <dbReference type="NCBI Taxonomy" id="349277"/>
    <lineage>
        <taxon>Bacteria</taxon>
        <taxon>Bacillati</taxon>
        <taxon>Actinomycetota</taxon>
        <taxon>Rubrobacteria</taxon>
        <taxon>Rubrobacterales</taxon>
        <taxon>Rubrobacteraceae</taxon>
        <taxon>environmental samples</taxon>
    </lineage>
</organism>
<reference evidence="2" key="1">
    <citation type="submission" date="2020-02" db="EMBL/GenBank/DDBJ databases">
        <authorList>
            <person name="Meier V. D."/>
        </authorList>
    </citation>
    <scope>NUCLEOTIDE SEQUENCE</scope>
    <source>
        <strain evidence="2">AVDCRST_MAG01</strain>
    </source>
</reference>
<feature type="non-terminal residue" evidence="2">
    <location>
        <position position="1"/>
    </location>
</feature>
<evidence type="ECO:0000256" key="1">
    <source>
        <dbReference type="SAM" id="MobiDB-lite"/>
    </source>
</evidence>